<dbReference type="FunFam" id="3.40.50.720:FF:000084">
    <property type="entry name" value="Short-chain dehydrogenase reductase"/>
    <property type="match status" value="1"/>
</dbReference>
<dbReference type="PRINTS" id="PR00080">
    <property type="entry name" value="SDRFAMILY"/>
</dbReference>
<dbReference type="EMBL" id="JAJTJA010000013">
    <property type="protein sequence ID" value="KAH8690499.1"/>
    <property type="molecule type" value="Genomic_DNA"/>
</dbReference>
<protein>
    <submittedName>
        <fullName evidence="3">Short-chain dehydrogenase</fullName>
    </submittedName>
</protein>
<dbReference type="Pfam" id="PF13561">
    <property type="entry name" value="adh_short_C2"/>
    <property type="match status" value="1"/>
</dbReference>
<evidence type="ECO:0000256" key="1">
    <source>
        <dbReference type="ARBA" id="ARBA00006484"/>
    </source>
</evidence>
<keyword evidence="4" id="KW-1185">Reference proteome</keyword>
<reference evidence="3" key="1">
    <citation type="submission" date="2021-12" db="EMBL/GenBank/DDBJ databases">
        <title>Convergent genome expansion in fungi linked to evolution of root-endophyte symbiosis.</title>
        <authorList>
            <consortium name="DOE Joint Genome Institute"/>
            <person name="Ke Y.-H."/>
            <person name="Bonito G."/>
            <person name="Liao H.-L."/>
            <person name="Looney B."/>
            <person name="Rojas-Flechas A."/>
            <person name="Nash J."/>
            <person name="Hameed K."/>
            <person name="Schadt C."/>
            <person name="Martin F."/>
            <person name="Crous P.W."/>
            <person name="Miettinen O."/>
            <person name="Magnuson J.K."/>
            <person name="Labbe J."/>
            <person name="Jacobson D."/>
            <person name="Doktycz M.J."/>
            <person name="Veneault-Fourrey C."/>
            <person name="Kuo A."/>
            <person name="Mondo S."/>
            <person name="Calhoun S."/>
            <person name="Riley R."/>
            <person name="Ohm R."/>
            <person name="LaButti K."/>
            <person name="Andreopoulos B."/>
            <person name="Pangilinan J."/>
            <person name="Nolan M."/>
            <person name="Tritt A."/>
            <person name="Clum A."/>
            <person name="Lipzen A."/>
            <person name="Daum C."/>
            <person name="Barry K."/>
            <person name="Grigoriev I.V."/>
            <person name="Vilgalys R."/>
        </authorList>
    </citation>
    <scope>NUCLEOTIDE SEQUENCE</scope>
    <source>
        <strain evidence="3">PMI_201</strain>
    </source>
</reference>
<comment type="similarity">
    <text evidence="1">Belongs to the short-chain dehydrogenases/reductases (SDR) family.</text>
</comment>
<dbReference type="CDD" id="cd05233">
    <property type="entry name" value="SDR_c"/>
    <property type="match status" value="1"/>
</dbReference>
<evidence type="ECO:0000313" key="3">
    <source>
        <dbReference type="EMBL" id="KAH8690499.1"/>
    </source>
</evidence>
<dbReference type="PANTHER" id="PTHR42760">
    <property type="entry name" value="SHORT-CHAIN DEHYDROGENASES/REDUCTASES FAMILY MEMBER"/>
    <property type="match status" value="1"/>
</dbReference>
<organism evidence="3 4">
    <name type="scientific">Talaromyces proteolyticus</name>
    <dbReference type="NCBI Taxonomy" id="1131652"/>
    <lineage>
        <taxon>Eukaryota</taxon>
        <taxon>Fungi</taxon>
        <taxon>Dikarya</taxon>
        <taxon>Ascomycota</taxon>
        <taxon>Pezizomycotina</taxon>
        <taxon>Eurotiomycetes</taxon>
        <taxon>Eurotiomycetidae</taxon>
        <taxon>Eurotiales</taxon>
        <taxon>Trichocomaceae</taxon>
        <taxon>Talaromyces</taxon>
        <taxon>Talaromyces sect. Bacilispori</taxon>
    </lineage>
</organism>
<accession>A0AAD4KHF1</accession>
<comment type="caution">
    <text evidence="3">The sequence shown here is derived from an EMBL/GenBank/DDBJ whole genome shotgun (WGS) entry which is preliminary data.</text>
</comment>
<dbReference type="GO" id="GO:0016616">
    <property type="term" value="F:oxidoreductase activity, acting on the CH-OH group of donors, NAD or NADP as acceptor"/>
    <property type="evidence" value="ECO:0007669"/>
    <property type="project" value="TreeGrafter"/>
</dbReference>
<dbReference type="PRINTS" id="PR00081">
    <property type="entry name" value="GDHRDH"/>
</dbReference>
<dbReference type="PROSITE" id="PS00061">
    <property type="entry name" value="ADH_SHORT"/>
    <property type="match status" value="1"/>
</dbReference>
<evidence type="ECO:0000313" key="4">
    <source>
        <dbReference type="Proteomes" id="UP001201262"/>
    </source>
</evidence>
<dbReference type="InterPro" id="IPR036291">
    <property type="entry name" value="NAD(P)-bd_dom_sf"/>
</dbReference>
<proteinExistence type="inferred from homology"/>
<dbReference type="RefSeq" id="XP_046066695.1">
    <property type="nucleotide sequence ID" value="XM_046218690.1"/>
</dbReference>
<dbReference type="GeneID" id="70248977"/>
<dbReference type="Proteomes" id="UP001201262">
    <property type="component" value="Unassembled WGS sequence"/>
</dbReference>
<dbReference type="SUPFAM" id="SSF51735">
    <property type="entry name" value="NAD(P)-binding Rossmann-fold domains"/>
    <property type="match status" value="1"/>
</dbReference>
<name>A0AAD4KHF1_9EURO</name>
<dbReference type="Gene3D" id="3.40.50.720">
    <property type="entry name" value="NAD(P)-binding Rossmann-like Domain"/>
    <property type="match status" value="1"/>
</dbReference>
<dbReference type="AlphaFoldDB" id="A0AAD4KHF1"/>
<dbReference type="InterPro" id="IPR002347">
    <property type="entry name" value="SDR_fam"/>
</dbReference>
<evidence type="ECO:0000256" key="2">
    <source>
        <dbReference type="ARBA" id="ARBA00022857"/>
    </source>
</evidence>
<sequence length="259" mass="27240">MATIAVITGGAGDIGRAIASQLAVKHSLTVLVDINSTKLNQALDTFPSEIRQKMAIETCDVTDSTAVNKLAEKISALGSIKTLVNNAGATSAASLHETNPDSWRREISLNLDAAYLCFHAFADHLKKTIASVINISSANGLGTFGNPAYSTAKAGLIHFTRAIAVEYGKFGVRANAVAPGTVRTAAWDEKIRDNPAVFEEVIQWYPMGRAVEVEDVAAAVAFLSGDQAKAITGVCLPVDGGLLAGMPPVARSFGVSEYY</sequence>
<dbReference type="InterPro" id="IPR020904">
    <property type="entry name" value="Sc_DH/Rdtase_CS"/>
</dbReference>
<gene>
    <name evidence="3" type="ORF">BGW36DRAFT_400957</name>
</gene>
<keyword evidence="2" id="KW-0521">NADP</keyword>